<feature type="domain" description="Winged helix DNA-binding" evidence="1">
    <location>
        <begin position="17"/>
        <end position="95"/>
    </location>
</feature>
<protein>
    <submittedName>
        <fullName evidence="2">Transcriptional regulator</fullName>
    </submittedName>
</protein>
<organism evidence="2 3">
    <name type="scientific">Marinicauda salina</name>
    <dbReference type="NCBI Taxonomy" id="2135793"/>
    <lineage>
        <taxon>Bacteria</taxon>
        <taxon>Pseudomonadati</taxon>
        <taxon>Pseudomonadota</taxon>
        <taxon>Alphaproteobacteria</taxon>
        <taxon>Maricaulales</taxon>
        <taxon>Maricaulaceae</taxon>
        <taxon>Marinicauda</taxon>
    </lineage>
</organism>
<dbReference type="RefSeq" id="WP_109251561.1">
    <property type="nucleotide sequence ID" value="NZ_QEXV01000001.1"/>
</dbReference>
<comment type="caution">
    <text evidence="2">The sequence shown here is derived from an EMBL/GenBank/DDBJ whole genome shotgun (WGS) entry which is preliminary data.</text>
</comment>
<dbReference type="InterPro" id="IPR036388">
    <property type="entry name" value="WH-like_DNA-bd_sf"/>
</dbReference>
<dbReference type="SUPFAM" id="SSF46785">
    <property type="entry name" value="Winged helix' DNA-binding domain"/>
    <property type="match status" value="1"/>
</dbReference>
<evidence type="ECO:0000259" key="1">
    <source>
        <dbReference type="Pfam" id="PF13601"/>
    </source>
</evidence>
<dbReference type="InterPro" id="IPR027395">
    <property type="entry name" value="WH_DNA-bd_dom"/>
</dbReference>
<dbReference type="PANTHER" id="PTHR37318">
    <property type="entry name" value="BSL7504 PROTEIN"/>
    <property type="match status" value="1"/>
</dbReference>
<dbReference type="OrthoDB" id="5521380at2"/>
<sequence length="110" mass="12088">MADFDAARLDEVIHGKLRLGVMAYLSAVDDATFAELKDRTGATDGNLSVHLRKLEEAGYVAVEKRFVGRKPQTRARLTPQGRKAWIAYIDQMRALLDGGDGPQSAGRTRS</sequence>
<dbReference type="InterPro" id="IPR036390">
    <property type="entry name" value="WH_DNA-bd_sf"/>
</dbReference>
<dbReference type="EMBL" id="QEXV01000001">
    <property type="protein sequence ID" value="PWE18286.1"/>
    <property type="molecule type" value="Genomic_DNA"/>
</dbReference>
<reference evidence="3" key="1">
    <citation type="submission" date="2018-05" db="EMBL/GenBank/DDBJ databases">
        <authorList>
            <person name="Liu B.-T."/>
        </authorList>
    </citation>
    <scope>NUCLEOTIDE SEQUENCE [LARGE SCALE GENOMIC DNA]</scope>
    <source>
        <strain evidence="3">WD6-1</strain>
    </source>
</reference>
<proteinExistence type="predicted"/>
<keyword evidence="3" id="KW-1185">Reference proteome</keyword>
<evidence type="ECO:0000313" key="3">
    <source>
        <dbReference type="Proteomes" id="UP000245168"/>
    </source>
</evidence>
<dbReference type="Proteomes" id="UP000245168">
    <property type="component" value="Unassembled WGS sequence"/>
</dbReference>
<dbReference type="CDD" id="cd00090">
    <property type="entry name" value="HTH_ARSR"/>
    <property type="match status" value="1"/>
</dbReference>
<dbReference type="InterPro" id="IPR011991">
    <property type="entry name" value="ArsR-like_HTH"/>
</dbReference>
<name>A0A2U2BW91_9PROT</name>
<dbReference type="Gene3D" id="1.10.10.10">
    <property type="entry name" value="Winged helix-like DNA-binding domain superfamily/Winged helix DNA-binding domain"/>
    <property type="match status" value="1"/>
</dbReference>
<dbReference type="Pfam" id="PF13601">
    <property type="entry name" value="HTH_34"/>
    <property type="match status" value="1"/>
</dbReference>
<dbReference type="GO" id="GO:0006355">
    <property type="term" value="P:regulation of DNA-templated transcription"/>
    <property type="evidence" value="ECO:0007669"/>
    <property type="project" value="UniProtKB-ARBA"/>
</dbReference>
<gene>
    <name evidence="2" type="ORF">DDZ18_01375</name>
</gene>
<dbReference type="PANTHER" id="PTHR37318:SF1">
    <property type="entry name" value="BSL7504 PROTEIN"/>
    <property type="match status" value="1"/>
</dbReference>
<evidence type="ECO:0000313" key="2">
    <source>
        <dbReference type="EMBL" id="PWE18286.1"/>
    </source>
</evidence>
<accession>A0A2U2BW91</accession>
<dbReference type="AlphaFoldDB" id="A0A2U2BW91"/>